<feature type="domain" description="C2H2-type" evidence="13">
    <location>
        <begin position="566"/>
        <end position="594"/>
    </location>
</feature>
<comment type="subcellular location">
    <subcellularLocation>
        <location evidence="1">Nucleus</location>
    </subcellularLocation>
</comment>
<sequence>MMARTKQTPVKSAQNESPIRKSGREKRKASTRGMAESKQSKKRKLRFSSQNDEKRSSTIKKPKAKGKPNDYLPPELRKAGLLAQQSVAKGKCFGPFRGHFSKAGKKTDNDCSLVCKIKGVDEVSYFFFVHDTDKEKCMWLQGMQSASSKMTQNMVAYKSAVGVCYEATCDINPGEELLVLYDDTYGGKKYPAYVESIPVQFVPQSGEGQLTVLPLNEQEVENADETQEDIAGIGTNNDDADDGTRDDDDDDNSDDDEEDFDNDVTDKDFSLEDDQAKMPTPKKKPKEVTKVTPSVNEIISMSLMDGTETTHKKYQCAYCAEEFSSHDAAVEHVTSQKCTSLLFTCDSGCGRTFDSNLSKITHKCNGKSICSVCDMEMSSYRELSRHMKEKRDDEDHKPRCTKCDIIFATRKKKYAHMRNEHASPDSMMACPVCHKLYTKSYLKEHLQSHAPDAFKCTLCQKQFSSKSNLRKHIHKHSPGYTPVKDNRRYEPRKRKHECSECQKMFDSPHSLEIHMRSHTGERPYQCELCHWKFSQKPHLKRHMKTVHCSDDEEKSERSLPPAEKPKTCELCNKVYSNSRVLRVHIQSVHEKERPHKCSYCEATFTQRGHLWRHKHTTHPECDEVQKKLQVRRYVCTVKECEASFCCQAELTSHLSTVHQMKWPFHCDECSATFANRSNLNKHRRRRHKCTPDGVEKPFICDTCENEFESHYKLTQHIRTHTGEKEFKCELCGQGFVQKSGLNKHIRCRRCPKIEGSPVRQISSKKYQCEICERVFPGPSDLKSHARTHTGEKPFECPECHKRFSQTGNLTKHIKYVHNKVKRPKDKPRQKNFFCSLCGKAFACPSSLAMHCRTHSGTKPFKCDTCQTAFSQLGNLKKHLKRWHDPVSGTVPKRKRVSKKKAKGQKDEATVENEVGELSEARNENEAMMSKEASQPNESNENSVNHESEVEEGDNNSNSQNDAEVMRREETAIASILTSITSDQSFANNRGFTPLNTPTPGFYISPLNSAISNIGPSFTRASIIMTSMSPVNSTVTVPAVMSQMQQNMEPHTQLAPVFVPSPIGSFMTVVPPTAMPQITTSSALAPITSVTTSSISSSSTILPHMHTILTSQIDPQHYVPHTTMNQVQTTDIPMYPFSPSSLFQH</sequence>
<feature type="region of interest" description="Disordered" evidence="12">
    <location>
        <begin position="220"/>
        <end position="290"/>
    </location>
</feature>
<dbReference type="GO" id="GO:0001228">
    <property type="term" value="F:DNA-binding transcription activator activity, RNA polymerase II-specific"/>
    <property type="evidence" value="ECO:0007669"/>
    <property type="project" value="TreeGrafter"/>
</dbReference>
<evidence type="ECO:0000256" key="12">
    <source>
        <dbReference type="SAM" id="MobiDB-lite"/>
    </source>
</evidence>
<keyword evidence="4" id="KW-0677">Repeat</keyword>
<dbReference type="GO" id="GO:0005634">
    <property type="term" value="C:nucleus"/>
    <property type="evidence" value="ECO:0007669"/>
    <property type="project" value="UniProtKB-SubCell"/>
</dbReference>
<dbReference type="PROSITE" id="PS00028">
    <property type="entry name" value="ZINC_FINGER_C2H2_1"/>
    <property type="match status" value="13"/>
</dbReference>
<evidence type="ECO:0000259" key="13">
    <source>
        <dbReference type="PROSITE" id="PS50157"/>
    </source>
</evidence>
<evidence type="ECO:0000313" key="15">
    <source>
        <dbReference type="RefSeq" id="XP_031548621.1"/>
    </source>
</evidence>
<keyword evidence="5 11" id="KW-0863">Zinc-finger</keyword>
<feature type="domain" description="C2H2-type" evidence="13">
    <location>
        <begin position="794"/>
        <end position="822"/>
    </location>
</feature>
<evidence type="ECO:0000256" key="5">
    <source>
        <dbReference type="ARBA" id="ARBA00022771"/>
    </source>
</evidence>
<feature type="compositionally biased region" description="Basic residues" evidence="12">
    <location>
        <begin position="57"/>
        <end position="66"/>
    </location>
</feature>
<dbReference type="InterPro" id="IPR046341">
    <property type="entry name" value="SET_dom_sf"/>
</dbReference>
<evidence type="ECO:0000313" key="14">
    <source>
        <dbReference type="Proteomes" id="UP000515163"/>
    </source>
</evidence>
<dbReference type="RefSeq" id="XP_031548621.1">
    <property type="nucleotide sequence ID" value="XM_031692761.1"/>
</dbReference>
<feature type="compositionally biased region" description="Basic residues" evidence="12">
    <location>
        <begin position="891"/>
        <end position="902"/>
    </location>
</feature>
<evidence type="ECO:0000256" key="6">
    <source>
        <dbReference type="ARBA" id="ARBA00022833"/>
    </source>
</evidence>
<keyword evidence="9" id="KW-0804">Transcription</keyword>
<dbReference type="Gene3D" id="3.30.160.60">
    <property type="entry name" value="Classic Zinc Finger"/>
    <property type="match status" value="11"/>
</dbReference>
<dbReference type="FunFam" id="3.30.160.60:FF:000624">
    <property type="entry name" value="zinc finger protein 697"/>
    <property type="match status" value="1"/>
</dbReference>
<dbReference type="InterPro" id="IPR001214">
    <property type="entry name" value="SET_dom"/>
</dbReference>
<feature type="compositionally biased region" description="Polar residues" evidence="12">
    <location>
        <begin position="1"/>
        <end position="17"/>
    </location>
</feature>
<dbReference type="Pfam" id="PF13912">
    <property type="entry name" value="zf-C2H2_6"/>
    <property type="match status" value="1"/>
</dbReference>
<dbReference type="Pfam" id="PF21549">
    <property type="entry name" value="PRDM2_PR"/>
    <property type="match status" value="1"/>
</dbReference>
<evidence type="ECO:0000256" key="10">
    <source>
        <dbReference type="ARBA" id="ARBA00023242"/>
    </source>
</evidence>
<feature type="domain" description="C2H2-type" evidence="13">
    <location>
        <begin position="698"/>
        <end position="725"/>
    </location>
</feature>
<dbReference type="InterPro" id="IPR013087">
    <property type="entry name" value="Znf_C2H2_type"/>
</dbReference>
<keyword evidence="3" id="KW-0479">Metal-binding</keyword>
<feature type="domain" description="C2H2-type" evidence="13">
    <location>
        <begin position="726"/>
        <end position="753"/>
    </location>
</feature>
<keyword evidence="8" id="KW-0238">DNA-binding</keyword>
<feature type="domain" description="C2H2-type" evidence="13">
    <location>
        <begin position="454"/>
        <end position="481"/>
    </location>
</feature>
<protein>
    <submittedName>
        <fullName evidence="15">Zinc finger protein 182-like</fullName>
    </submittedName>
</protein>
<feature type="compositionally biased region" description="Basic residues" evidence="12">
    <location>
        <begin position="21"/>
        <end position="30"/>
    </location>
</feature>
<comment type="similarity">
    <text evidence="2">Belongs to the krueppel C2H2-type zinc-finger protein family.</text>
</comment>
<dbReference type="KEGG" id="aten:116286295"/>
<proteinExistence type="inferred from homology"/>
<feature type="domain" description="C2H2-type" evidence="13">
    <location>
        <begin position="524"/>
        <end position="552"/>
    </location>
</feature>
<dbReference type="InterPro" id="IPR036236">
    <property type="entry name" value="Znf_C2H2_sf"/>
</dbReference>
<dbReference type="FunFam" id="3.30.160.60:FF:000446">
    <property type="entry name" value="Zinc finger protein"/>
    <property type="match status" value="2"/>
</dbReference>
<dbReference type="PANTHER" id="PTHR24393">
    <property type="entry name" value="ZINC FINGER PROTEIN"/>
    <property type="match status" value="1"/>
</dbReference>
<dbReference type="FunFam" id="3.30.160.60:FF:000145">
    <property type="entry name" value="Zinc finger protein 574"/>
    <property type="match status" value="1"/>
</dbReference>
<dbReference type="Pfam" id="PF00096">
    <property type="entry name" value="zf-C2H2"/>
    <property type="match status" value="8"/>
</dbReference>
<dbReference type="GeneID" id="116286295"/>
<evidence type="ECO:0000256" key="11">
    <source>
        <dbReference type="PROSITE-ProRule" id="PRU00042"/>
    </source>
</evidence>
<keyword evidence="10" id="KW-0539">Nucleus</keyword>
<dbReference type="Proteomes" id="UP000515163">
    <property type="component" value="Unplaced"/>
</dbReference>
<reference evidence="15" key="1">
    <citation type="submission" date="2025-08" db="UniProtKB">
        <authorList>
            <consortium name="RefSeq"/>
        </authorList>
    </citation>
    <scope>IDENTIFICATION</scope>
    <source>
        <tissue evidence="15">Tentacle</tissue>
    </source>
</reference>
<feature type="compositionally biased region" description="Basic and acidic residues" evidence="12">
    <location>
        <begin position="264"/>
        <end position="276"/>
    </location>
</feature>
<gene>
    <name evidence="15" type="primary">LOC116286295</name>
</gene>
<dbReference type="PROSITE" id="PS50157">
    <property type="entry name" value="ZINC_FINGER_C2H2_2"/>
    <property type="match status" value="13"/>
</dbReference>
<keyword evidence="6" id="KW-0862">Zinc</keyword>
<keyword evidence="14" id="KW-1185">Reference proteome</keyword>
<organism evidence="14 15">
    <name type="scientific">Actinia tenebrosa</name>
    <name type="common">Australian red waratah sea anemone</name>
    <dbReference type="NCBI Taxonomy" id="6105"/>
    <lineage>
        <taxon>Eukaryota</taxon>
        <taxon>Metazoa</taxon>
        <taxon>Cnidaria</taxon>
        <taxon>Anthozoa</taxon>
        <taxon>Hexacorallia</taxon>
        <taxon>Actiniaria</taxon>
        <taxon>Actiniidae</taxon>
        <taxon>Actinia</taxon>
    </lineage>
</organism>
<feature type="domain" description="C2H2-type" evidence="13">
    <location>
        <begin position="633"/>
        <end position="663"/>
    </location>
</feature>
<evidence type="ECO:0000256" key="8">
    <source>
        <dbReference type="ARBA" id="ARBA00023125"/>
    </source>
</evidence>
<keyword evidence="7" id="KW-0805">Transcription regulation</keyword>
<dbReference type="Gene3D" id="2.170.270.10">
    <property type="entry name" value="SET domain"/>
    <property type="match status" value="1"/>
</dbReference>
<dbReference type="PANTHER" id="PTHR24393:SF15">
    <property type="entry name" value="IP01243P-RELATED"/>
    <property type="match status" value="1"/>
</dbReference>
<dbReference type="SMART" id="SM00355">
    <property type="entry name" value="ZnF_C2H2"/>
    <property type="match status" value="17"/>
</dbReference>
<feature type="region of interest" description="Disordered" evidence="12">
    <location>
        <begin position="880"/>
        <end position="964"/>
    </location>
</feature>
<feature type="compositionally biased region" description="Acidic residues" evidence="12">
    <location>
        <begin position="238"/>
        <end position="263"/>
    </location>
</feature>
<evidence type="ECO:0000256" key="2">
    <source>
        <dbReference type="ARBA" id="ARBA00006991"/>
    </source>
</evidence>
<feature type="domain" description="C2H2-type" evidence="13">
    <location>
        <begin position="664"/>
        <end position="687"/>
    </location>
</feature>
<dbReference type="FunFam" id="3.30.160.60:FF:002343">
    <property type="entry name" value="Zinc finger protein 33A"/>
    <property type="match status" value="1"/>
</dbReference>
<feature type="domain" description="C2H2-type" evidence="13">
    <location>
        <begin position="496"/>
        <end position="523"/>
    </location>
</feature>
<dbReference type="InParanoid" id="A0A6P8GZT9"/>
<dbReference type="OrthoDB" id="6077919at2759"/>
<dbReference type="SUPFAM" id="SSF57667">
    <property type="entry name" value="beta-beta-alpha zinc fingers"/>
    <property type="match status" value="7"/>
</dbReference>
<name>A0A6P8GZT9_ACTTE</name>
<dbReference type="GO" id="GO:0000978">
    <property type="term" value="F:RNA polymerase II cis-regulatory region sequence-specific DNA binding"/>
    <property type="evidence" value="ECO:0007669"/>
    <property type="project" value="TreeGrafter"/>
</dbReference>
<evidence type="ECO:0000256" key="4">
    <source>
        <dbReference type="ARBA" id="ARBA00022737"/>
    </source>
</evidence>
<dbReference type="FunFam" id="3.30.160.60:FF:000193">
    <property type="entry name" value="Zinc finger protein 300"/>
    <property type="match status" value="1"/>
</dbReference>
<feature type="region of interest" description="Disordered" evidence="12">
    <location>
        <begin position="1"/>
        <end position="74"/>
    </location>
</feature>
<evidence type="ECO:0000256" key="3">
    <source>
        <dbReference type="ARBA" id="ARBA00022723"/>
    </source>
</evidence>
<feature type="domain" description="C2H2-type" evidence="13">
    <location>
        <begin position="832"/>
        <end position="859"/>
    </location>
</feature>
<dbReference type="FunFam" id="3.30.160.60:FF:000382">
    <property type="entry name" value="zinc finger protein 35 isoform X4"/>
    <property type="match status" value="1"/>
</dbReference>
<feature type="domain" description="C2H2-type" evidence="13">
    <location>
        <begin position="766"/>
        <end position="793"/>
    </location>
</feature>
<evidence type="ECO:0000256" key="1">
    <source>
        <dbReference type="ARBA" id="ARBA00004123"/>
    </source>
</evidence>
<feature type="domain" description="C2H2-type" evidence="13">
    <location>
        <begin position="860"/>
        <end position="883"/>
    </location>
</feature>
<evidence type="ECO:0000256" key="9">
    <source>
        <dbReference type="ARBA" id="ARBA00023163"/>
    </source>
</evidence>
<feature type="domain" description="C2H2-type" evidence="13">
    <location>
        <begin position="595"/>
        <end position="618"/>
    </location>
</feature>
<accession>A0A6P8GZT9</accession>
<dbReference type="GO" id="GO:0008270">
    <property type="term" value="F:zinc ion binding"/>
    <property type="evidence" value="ECO:0007669"/>
    <property type="project" value="UniProtKB-KW"/>
</dbReference>
<evidence type="ECO:0000256" key="7">
    <source>
        <dbReference type="ARBA" id="ARBA00023015"/>
    </source>
</evidence>
<dbReference type="AlphaFoldDB" id="A0A6P8GZT9"/>